<dbReference type="AlphaFoldDB" id="A0A2N9VVY7"/>
<dbReference type="Pfam" id="PF08002">
    <property type="entry name" value="DUF1697"/>
    <property type="match status" value="1"/>
</dbReference>
<dbReference type="PANTHER" id="PTHR36439:SF1">
    <property type="entry name" value="DUF1697 DOMAIN-CONTAINING PROTEIN"/>
    <property type="match status" value="1"/>
</dbReference>
<dbReference type="Gene3D" id="3.30.70.1280">
    <property type="entry name" value="SP0830-like domains"/>
    <property type="match status" value="1"/>
</dbReference>
<name>A0A2N9VVY7_9HYPH</name>
<dbReference type="SUPFAM" id="SSF160379">
    <property type="entry name" value="SP0830-like"/>
    <property type="match status" value="1"/>
</dbReference>
<protein>
    <recommendedName>
        <fullName evidence="3">DUF1697 domain-containing protein</fullName>
    </recommendedName>
</protein>
<dbReference type="PANTHER" id="PTHR36439">
    <property type="entry name" value="BLL4334 PROTEIN"/>
    <property type="match status" value="1"/>
</dbReference>
<proteinExistence type="predicted"/>
<dbReference type="Proteomes" id="UP000232163">
    <property type="component" value="Unassembled WGS sequence"/>
</dbReference>
<evidence type="ECO:0000313" key="2">
    <source>
        <dbReference type="Proteomes" id="UP000232163"/>
    </source>
</evidence>
<evidence type="ECO:0008006" key="3">
    <source>
        <dbReference type="Google" id="ProtNLM"/>
    </source>
</evidence>
<dbReference type="PIRSF" id="PIRSF008502">
    <property type="entry name" value="UCP008502"/>
    <property type="match status" value="1"/>
</dbReference>
<gene>
    <name evidence="1" type="ORF">B5P45_17280</name>
</gene>
<evidence type="ECO:0000313" key="1">
    <source>
        <dbReference type="EMBL" id="PIO43655.1"/>
    </source>
</evidence>
<organism evidence="1 2">
    <name type="scientific">Phyllobacterium zundukense</name>
    <dbReference type="NCBI Taxonomy" id="1867719"/>
    <lineage>
        <taxon>Bacteria</taxon>
        <taxon>Pseudomonadati</taxon>
        <taxon>Pseudomonadota</taxon>
        <taxon>Alphaproteobacteria</taxon>
        <taxon>Hyphomicrobiales</taxon>
        <taxon>Phyllobacteriaceae</taxon>
        <taxon>Phyllobacterium</taxon>
    </lineage>
</organism>
<comment type="caution">
    <text evidence="1">The sequence shown here is derived from an EMBL/GenBank/DDBJ whole genome shotgun (WGS) entry which is preliminary data.</text>
</comment>
<dbReference type="OrthoDB" id="9806494at2"/>
<sequence>MGRSTTYIILFRGVGGATSLPVQPLKAALIADGFERVATYINTGNVVLISDAAPGQILQRVAAIALEKFAFSKAIMIVSRAQWKKLIAQNPFPERAVEGNKLHAYIMEQEPDDEAVKSLEHKAVGLPEQFRIVGKVLYYYPPQGASQSKLHGKIETTLKVTATARNWNTVLKLEQLVDRLEKEMP</sequence>
<dbReference type="InterPro" id="IPR012545">
    <property type="entry name" value="DUF1697"/>
</dbReference>
<dbReference type="RefSeq" id="WP_099998714.1">
    <property type="nucleotide sequence ID" value="NZ_CP017940.1"/>
</dbReference>
<reference evidence="2" key="1">
    <citation type="journal article" date="2017" name="Int J Environ Stud">
        <title>Does the Miocene-Pliocene relict legume Oxytropis triphylla form nitrogen-fixing nodules with a combination of bacterial strains?</title>
        <authorList>
            <person name="Safronova V."/>
            <person name="Belimov A."/>
            <person name="Sazanova A."/>
            <person name="Kuznetsova I."/>
            <person name="Popova J."/>
            <person name="Andronov E."/>
            <person name="Verkhozina A."/>
            <person name="Tikhonovich I."/>
        </authorList>
    </citation>
    <scope>NUCLEOTIDE SEQUENCE [LARGE SCALE GENOMIC DNA]</scope>
    <source>
        <strain evidence="2">Tri-38</strain>
    </source>
</reference>
<dbReference type="EMBL" id="MZMT01000037">
    <property type="protein sequence ID" value="PIO43655.1"/>
    <property type="molecule type" value="Genomic_DNA"/>
</dbReference>
<keyword evidence="2" id="KW-1185">Reference proteome</keyword>
<dbReference type="KEGG" id="pht:BLM14_06895"/>
<accession>A0A2N9VVY7</accession>